<organism evidence="2">
    <name type="scientific">Dunaliella tertiolecta</name>
    <name type="common">Green alga</name>
    <dbReference type="NCBI Taxonomy" id="3047"/>
    <lineage>
        <taxon>Eukaryota</taxon>
        <taxon>Viridiplantae</taxon>
        <taxon>Chlorophyta</taxon>
        <taxon>core chlorophytes</taxon>
        <taxon>Chlorophyceae</taxon>
        <taxon>CS clade</taxon>
        <taxon>Chlamydomonadales</taxon>
        <taxon>Dunaliellaceae</taxon>
        <taxon>Dunaliella</taxon>
    </lineage>
</organism>
<sequence>MEAKAQDPRPALKQLPAETPGGPEKRQKTVPVTPLAAAVRTPSQTALPFTPAPGSQQANGELLDYLRGRGGRIKELEDELGRSKVAHAQLRAEVSASQQAMRRMEVELRAAQARAAAADTRSAASSPQVRNDTRGEVRSHLTCQKGHM</sequence>
<evidence type="ECO:0000256" key="1">
    <source>
        <dbReference type="SAM" id="MobiDB-lite"/>
    </source>
</evidence>
<feature type="region of interest" description="Disordered" evidence="1">
    <location>
        <begin position="114"/>
        <end position="148"/>
    </location>
</feature>
<feature type="region of interest" description="Disordered" evidence="1">
    <location>
        <begin position="1"/>
        <end position="31"/>
    </location>
</feature>
<protein>
    <submittedName>
        <fullName evidence="2">Uncharacterized protein</fullName>
    </submittedName>
</protein>
<accession>A0A7S3QR74</accession>
<dbReference type="AlphaFoldDB" id="A0A7S3QR74"/>
<gene>
    <name evidence="2" type="ORF">DTER00134_LOCUS5778</name>
</gene>
<feature type="compositionally biased region" description="Low complexity" evidence="1">
    <location>
        <begin position="114"/>
        <end position="126"/>
    </location>
</feature>
<name>A0A7S3QR74_DUNTE</name>
<proteinExistence type="predicted"/>
<dbReference type="EMBL" id="HBIP01010358">
    <property type="protein sequence ID" value="CAE0490705.1"/>
    <property type="molecule type" value="Transcribed_RNA"/>
</dbReference>
<reference evidence="2" key="1">
    <citation type="submission" date="2021-01" db="EMBL/GenBank/DDBJ databases">
        <authorList>
            <person name="Corre E."/>
            <person name="Pelletier E."/>
            <person name="Niang G."/>
            <person name="Scheremetjew M."/>
            <person name="Finn R."/>
            <person name="Kale V."/>
            <person name="Holt S."/>
            <person name="Cochrane G."/>
            <person name="Meng A."/>
            <person name="Brown T."/>
            <person name="Cohen L."/>
        </authorList>
    </citation>
    <scope>NUCLEOTIDE SEQUENCE</scope>
    <source>
        <strain evidence="2">CCMP1320</strain>
    </source>
</reference>
<evidence type="ECO:0000313" key="2">
    <source>
        <dbReference type="EMBL" id="CAE0490705.1"/>
    </source>
</evidence>